<dbReference type="InterPro" id="IPR000209">
    <property type="entry name" value="Peptidase_S8/S53_dom"/>
</dbReference>
<dbReference type="PRINTS" id="PR00723">
    <property type="entry name" value="SUBTILISIN"/>
</dbReference>
<dbReference type="PANTHER" id="PTHR43806:SF11">
    <property type="entry name" value="CEREVISIN-RELATED"/>
    <property type="match status" value="1"/>
</dbReference>
<name>A0A1H1LKP0_9ACTN</name>
<dbReference type="InterPro" id="IPR050131">
    <property type="entry name" value="Peptidase_S8_subtilisin-like"/>
</dbReference>
<gene>
    <name evidence="9" type="ORF">SAMN04488570_0235</name>
</gene>
<feature type="active site" description="Charge relay system" evidence="5">
    <location>
        <position position="153"/>
    </location>
</feature>
<dbReference type="SUPFAM" id="SSF52743">
    <property type="entry name" value="Subtilisin-like"/>
    <property type="match status" value="1"/>
</dbReference>
<evidence type="ECO:0000256" key="4">
    <source>
        <dbReference type="ARBA" id="ARBA00022825"/>
    </source>
</evidence>
<evidence type="ECO:0000256" key="1">
    <source>
        <dbReference type="ARBA" id="ARBA00011073"/>
    </source>
</evidence>
<dbReference type="OrthoDB" id="5167143at2"/>
<keyword evidence="2 5" id="KW-0645">Protease</keyword>
<evidence type="ECO:0000256" key="3">
    <source>
        <dbReference type="ARBA" id="ARBA00022801"/>
    </source>
</evidence>
<feature type="signal peptide" evidence="7">
    <location>
        <begin position="1"/>
        <end position="26"/>
    </location>
</feature>
<evidence type="ECO:0000256" key="2">
    <source>
        <dbReference type="ARBA" id="ARBA00022670"/>
    </source>
</evidence>
<feature type="active site" description="Charge relay system" evidence="5">
    <location>
        <position position="115"/>
    </location>
</feature>
<feature type="active site" description="Charge relay system" evidence="5">
    <location>
        <position position="354"/>
    </location>
</feature>
<evidence type="ECO:0000313" key="9">
    <source>
        <dbReference type="EMBL" id="SDR74429.1"/>
    </source>
</evidence>
<dbReference type="STRING" id="642780.SAMN04488570_0235"/>
<organism evidence="9 10">
    <name type="scientific">Nocardioides scoriae</name>
    <dbReference type="NCBI Taxonomy" id="642780"/>
    <lineage>
        <taxon>Bacteria</taxon>
        <taxon>Bacillati</taxon>
        <taxon>Actinomycetota</taxon>
        <taxon>Actinomycetes</taxon>
        <taxon>Propionibacteriales</taxon>
        <taxon>Nocardioidaceae</taxon>
        <taxon>Nocardioides</taxon>
    </lineage>
</organism>
<dbReference type="Gene3D" id="3.40.50.200">
    <property type="entry name" value="Peptidase S8/S53 domain"/>
    <property type="match status" value="1"/>
</dbReference>
<dbReference type="Pfam" id="PF00082">
    <property type="entry name" value="Peptidase_S8"/>
    <property type="match status" value="1"/>
</dbReference>
<keyword evidence="7" id="KW-0732">Signal</keyword>
<comment type="similarity">
    <text evidence="1 5">Belongs to the peptidase S8 family.</text>
</comment>
<evidence type="ECO:0000256" key="5">
    <source>
        <dbReference type="PROSITE-ProRule" id="PRU01240"/>
    </source>
</evidence>
<dbReference type="GO" id="GO:0006508">
    <property type="term" value="P:proteolysis"/>
    <property type="evidence" value="ECO:0007669"/>
    <property type="project" value="UniProtKB-KW"/>
</dbReference>
<evidence type="ECO:0000259" key="8">
    <source>
        <dbReference type="Pfam" id="PF00082"/>
    </source>
</evidence>
<dbReference type="PANTHER" id="PTHR43806">
    <property type="entry name" value="PEPTIDASE S8"/>
    <property type="match status" value="1"/>
</dbReference>
<dbReference type="EMBL" id="LT629757">
    <property type="protein sequence ID" value="SDR74429.1"/>
    <property type="molecule type" value="Genomic_DNA"/>
</dbReference>
<dbReference type="InterPro" id="IPR015500">
    <property type="entry name" value="Peptidase_S8_subtilisin-rel"/>
</dbReference>
<reference evidence="10" key="1">
    <citation type="submission" date="2016-10" db="EMBL/GenBank/DDBJ databases">
        <authorList>
            <person name="Varghese N."/>
            <person name="Submissions S."/>
        </authorList>
    </citation>
    <scope>NUCLEOTIDE SEQUENCE [LARGE SCALE GENOMIC DNA]</scope>
    <source>
        <strain evidence="10">DSM 22127</strain>
    </source>
</reference>
<dbReference type="PROSITE" id="PS51892">
    <property type="entry name" value="SUBTILASE"/>
    <property type="match status" value="1"/>
</dbReference>
<accession>A0A1H1LKP0</accession>
<protein>
    <submittedName>
        <fullName evidence="9">Serine protease AprX</fullName>
    </submittedName>
</protein>
<dbReference type="InterPro" id="IPR036852">
    <property type="entry name" value="Peptidase_S8/S53_dom_sf"/>
</dbReference>
<dbReference type="AlphaFoldDB" id="A0A1H1LKP0"/>
<dbReference type="Proteomes" id="UP000198859">
    <property type="component" value="Chromosome I"/>
</dbReference>
<sequence length="551" mass="57167">MGSIAWKRASVSTLACAALLTSVAWAGSPAADAAPLESGDVTATTTGSDDATNGVAETEWGDDTSKQGKRASKRTGSWDASLDLGSAFSTTRSIGAQAAWALGVTGKDVTVAMVDTGTAPVAGLDDGARFLDGPDLSFESQEAGTRYRDGFGHGTHLAGLIAGADRGFDPKRPDPSLFAGVAPDAKLLNVKVGTGDGGADVSQVIAAIDWVVEHRDDAGMRIRVLNLAYGTASTQSWQVDPLARAVENAWRNGILVVSSAGNDGSDGSSLLMPAVDPHVLAVGAVDHRGTIATDDDTVADFSSVGNDERRADVLAPGKSVVSLRAPGSNADLQHPEGLVAGDDEGRYFRGSGTSQAAAIVAGEAALLFDAKPRLTPDEVKAVLMRTARPLGQADPAQGAGVTDVAAALALVRSKATPDVAPSALPASTGLGSLEASRGGEHVVDPGTGIALTGEIDALGSAWNGAAWVAAQHQGATWSKGLWNGRAWTGEKWKDKQVLGVRWTGDSWSGKPWADEGWSDDVWQARSWRGNSWKARSWREESWKARSWRSLS</sequence>
<feature type="chain" id="PRO_5039331660" evidence="7">
    <location>
        <begin position="27"/>
        <end position="551"/>
    </location>
</feature>
<keyword evidence="10" id="KW-1185">Reference proteome</keyword>
<keyword evidence="3 5" id="KW-0378">Hydrolase</keyword>
<dbReference type="RefSeq" id="WP_157682661.1">
    <property type="nucleotide sequence ID" value="NZ_LT629757.1"/>
</dbReference>
<dbReference type="GO" id="GO:0004252">
    <property type="term" value="F:serine-type endopeptidase activity"/>
    <property type="evidence" value="ECO:0007669"/>
    <property type="project" value="UniProtKB-UniRule"/>
</dbReference>
<evidence type="ECO:0000256" key="6">
    <source>
        <dbReference type="SAM" id="MobiDB-lite"/>
    </source>
</evidence>
<keyword evidence="4 5" id="KW-0720">Serine protease</keyword>
<evidence type="ECO:0000256" key="7">
    <source>
        <dbReference type="SAM" id="SignalP"/>
    </source>
</evidence>
<feature type="region of interest" description="Disordered" evidence="6">
    <location>
        <begin position="31"/>
        <end position="76"/>
    </location>
</feature>
<proteinExistence type="inferred from homology"/>
<feature type="compositionally biased region" description="Polar residues" evidence="6">
    <location>
        <begin position="41"/>
        <end position="51"/>
    </location>
</feature>
<evidence type="ECO:0000313" key="10">
    <source>
        <dbReference type="Proteomes" id="UP000198859"/>
    </source>
</evidence>
<feature type="domain" description="Peptidase S8/S53" evidence="8">
    <location>
        <begin position="106"/>
        <end position="400"/>
    </location>
</feature>